<dbReference type="PANTHER" id="PTHR48167">
    <property type="entry name" value="EXPRESSED PROTEIN"/>
    <property type="match status" value="1"/>
</dbReference>
<evidence type="ECO:0000313" key="2">
    <source>
        <dbReference type="Proteomes" id="UP001438707"/>
    </source>
</evidence>
<organism evidence="1 2">
    <name type="scientific">Apatococcus lobatus</name>
    <dbReference type="NCBI Taxonomy" id="904363"/>
    <lineage>
        <taxon>Eukaryota</taxon>
        <taxon>Viridiplantae</taxon>
        <taxon>Chlorophyta</taxon>
        <taxon>core chlorophytes</taxon>
        <taxon>Trebouxiophyceae</taxon>
        <taxon>Chlorellales</taxon>
        <taxon>Chlorellaceae</taxon>
        <taxon>Apatococcus</taxon>
    </lineage>
</organism>
<name>A0AAW1QZL2_9CHLO</name>
<proteinExistence type="predicted"/>
<evidence type="ECO:0000313" key="1">
    <source>
        <dbReference type="EMBL" id="KAK9826673.1"/>
    </source>
</evidence>
<reference evidence="1 2" key="1">
    <citation type="journal article" date="2024" name="Nat. Commun.">
        <title>Phylogenomics reveals the evolutionary origins of lichenization in chlorophyte algae.</title>
        <authorList>
            <person name="Puginier C."/>
            <person name="Libourel C."/>
            <person name="Otte J."/>
            <person name="Skaloud P."/>
            <person name="Haon M."/>
            <person name="Grisel S."/>
            <person name="Petersen M."/>
            <person name="Berrin J.G."/>
            <person name="Delaux P.M."/>
            <person name="Dal Grande F."/>
            <person name="Keller J."/>
        </authorList>
    </citation>
    <scope>NUCLEOTIDE SEQUENCE [LARGE SCALE GENOMIC DNA]</scope>
    <source>
        <strain evidence="1 2">SAG 2145</strain>
    </source>
</reference>
<dbReference type="AlphaFoldDB" id="A0AAW1QZL2"/>
<sequence length="247" mass="27578">MLRLGAARRLINQCNPVICSVNPGTQLQQRPWSAGPEDQQPRFDPNFAAIAAAWPVCITNLNRRVLRKDVHEFLCSNGCQVDPKHIRVEFSASLQPAAWWASLPTAKDQHKACELSGSYLGTRRVKIHKASPVSMREAALNPLAMHSRGRFVYMTGVQANVSVEDIKRFLQGFDMMVHPITMLRSRLPNGHIAPPQGTPIYTPESGRVEALSRAILRFTSAEEAQRAVREKSGEPLLNNRALLRVLE</sequence>
<protein>
    <recommendedName>
        <fullName evidence="3">RRM domain-containing protein</fullName>
    </recommendedName>
</protein>
<accession>A0AAW1QZL2</accession>
<dbReference type="Gene3D" id="3.30.70.330">
    <property type="match status" value="1"/>
</dbReference>
<evidence type="ECO:0008006" key="3">
    <source>
        <dbReference type="Google" id="ProtNLM"/>
    </source>
</evidence>
<dbReference type="InterPro" id="IPR012677">
    <property type="entry name" value="Nucleotide-bd_a/b_plait_sf"/>
</dbReference>
<dbReference type="Proteomes" id="UP001438707">
    <property type="component" value="Unassembled WGS sequence"/>
</dbReference>
<dbReference type="PANTHER" id="PTHR48167:SF2">
    <property type="entry name" value="EXPRESSED PROTEIN"/>
    <property type="match status" value="1"/>
</dbReference>
<dbReference type="EMBL" id="JALJOS010000020">
    <property type="protein sequence ID" value="KAK9826673.1"/>
    <property type="molecule type" value="Genomic_DNA"/>
</dbReference>
<gene>
    <name evidence="1" type="ORF">WJX74_009248</name>
</gene>
<comment type="caution">
    <text evidence="1">The sequence shown here is derived from an EMBL/GenBank/DDBJ whole genome shotgun (WGS) entry which is preliminary data.</text>
</comment>
<keyword evidence="2" id="KW-1185">Reference proteome</keyword>